<evidence type="ECO:0000313" key="3">
    <source>
        <dbReference type="Proteomes" id="UP000479710"/>
    </source>
</evidence>
<evidence type="ECO:0000256" key="1">
    <source>
        <dbReference type="SAM" id="MobiDB-lite"/>
    </source>
</evidence>
<dbReference type="EMBL" id="SPHZ02000006">
    <property type="protein sequence ID" value="KAF0911363.1"/>
    <property type="molecule type" value="Genomic_DNA"/>
</dbReference>
<proteinExistence type="predicted"/>
<feature type="compositionally biased region" description="Low complexity" evidence="1">
    <location>
        <begin position="63"/>
        <end position="73"/>
    </location>
</feature>
<gene>
    <name evidence="2" type="ORF">E2562_008249</name>
</gene>
<organism evidence="2 3">
    <name type="scientific">Oryza meyeriana var. granulata</name>
    <dbReference type="NCBI Taxonomy" id="110450"/>
    <lineage>
        <taxon>Eukaryota</taxon>
        <taxon>Viridiplantae</taxon>
        <taxon>Streptophyta</taxon>
        <taxon>Embryophyta</taxon>
        <taxon>Tracheophyta</taxon>
        <taxon>Spermatophyta</taxon>
        <taxon>Magnoliopsida</taxon>
        <taxon>Liliopsida</taxon>
        <taxon>Poales</taxon>
        <taxon>Poaceae</taxon>
        <taxon>BOP clade</taxon>
        <taxon>Oryzoideae</taxon>
        <taxon>Oryzeae</taxon>
        <taxon>Oryzinae</taxon>
        <taxon>Oryza</taxon>
        <taxon>Oryza meyeriana</taxon>
    </lineage>
</organism>
<keyword evidence="3" id="KW-1185">Reference proteome</keyword>
<comment type="caution">
    <text evidence="2">The sequence shown here is derived from an EMBL/GenBank/DDBJ whole genome shotgun (WGS) entry which is preliminary data.</text>
</comment>
<name>A0A6G1DI27_9ORYZ</name>
<accession>A0A6G1DI27</accession>
<protein>
    <submittedName>
        <fullName evidence="2">Uncharacterized protein</fullName>
    </submittedName>
</protein>
<sequence>MEERRGGDDWLHQIRCQEKAQRHGWGCRVTALPRHAVCGPPIKPSATRRTGNRRRDNQIHSRTPSAPSTSSSTAGAGILATYLDLYRERADLKQLGCLL</sequence>
<feature type="region of interest" description="Disordered" evidence="1">
    <location>
        <begin position="38"/>
        <end position="73"/>
    </location>
</feature>
<reference evidence="2 3" key="1">
    <citation type="submission" date="2019-11" db="EMBL/GenBank/DDBJ databases">
        <title>Whole genome sequence of Oryza granulata.</title>
        <authorList>
            <person name="Li W."/>
        </authorList>
    </citation>
    <scope>NUCLEOTIDE SEQUENCE [LARGE SCALE GENOMIC DNA]</scope>
    <source>
        <strain evidence="3">cv. Menghai</strain>
        <tissue evidence="2">Leaf</tissue>
    </source>
</reference>
<evidence type="ECO:0000313" key="2">
    <source>
        <dbReference type="EMBL" id="KAF0911363.1"/>
    </source>
</evidence>
<dbReference type="Proteomes" id="UP000479710">
    <property type="component" value="Unassembled WGS sequence"/>
</dbReference>
<dbReference type="AlphaFoldDB" id="A0A6G1DI27"/>